<dbReference type="RefSeq" id="WP_345067267.1">
    <property type="nucleotide sequence ID" value="NZ_BAABEX010000030.1"/>
</dbReference>
<keyword evidence="5" id="KW-0411">Iron-sulfur</keyword>
<keyword evidence="8" id="KW-1185">Reference proteome</keyword>
<evidence type="ECO:0000313" key="8">
    <source>
        <dbReference type="Proteomes" id="UP001501788"/>
    </source>
</evidence>
<dbReference type="PANTHER" id="PTHR21266:SF60">
    <property type="entry name" value="3-KETOSTEROID-9-ALPHA-MONOOXYGENASE, OXYGENASE COMPONENT"/>
    <property type="match status" value="1"/>
</dbReference>
<dbReference type="GO" id="GO:0051213">
    <property type="term" value="F:dioxygenase activity"/>
    <property type="evidence" value="ECO:0007669"/>
    <property type="project" value="UniProtKB-KW"/>
</dbReference>
<sequence>MRYSVEASLWHPVAASDDVAEAPVAVTLLEQALVLWRDAQGAVRAMPDRCPHRGARLSLGRVCDGRIECPYHGWQFDHQGQCRHVPALPGFVPPTTHSVACHAVQEAYGLVWVRLQGAGGMLPAFAAEHEPALRTALCGPYDVASSAPRVVENFLDMAHFGFVHEGWLGARAHTAVPDYRVEDTPTGLRAFDCRAWQPQSNLHSTAPALVAYGYEVTAPYAALLTKEPPPGTTAVAGWREAIGLFICPVTPEYSRVWFRLAVADVETPDDALRAFQHTIFTQDQPVLESQQPKRLPLDVRAELHTAADRASSTYRRFLQRSGITFGVC</sequence>
<keyword evidence="3" id="KW-0560">Oxidoreductase</keyword>
<dbReference type="InterPro" id="IPR044043">
    <property type="entry name" value="VanA_C_cat"/>
</dbReference>
<reference evidence="8" key="1">
    <citation type="journal article" date="2019" name="Int. J. Syst. Evol. Microbiol.">
        <title>The Global Catalogue of Microorganisms (GCM) 10K type strain sequencing project: providing services to taxonomists for standard genome sequencing and annotation.</title>
        <authorList>
            <consortium name="The Broad Institute Genomics Platform"/>
            <consortium name="The Broad Institute Genome Sequencing Center for Infectious Disease"/>
            <person name="Wu L."/>
            <person name="Ma J."/>
        </authorList>
    </citation>
    <scope>NUCLEOTIDE SEQUENCE [LARGE SCALE GENOMIC DNA]</scope>
    <source>
        <strain evidence="8">JCM 31890</strain>
    </source>
</reference>
<dbReference type="Gene3D" id="2.102.10.10">
    <property type="entry name" value="Rieske [2Fe-2S] iron-sulphur domain"/>
    <property type="match status" value="1"/>
</dbReference>
<keyword evidence="7" id="KW-0223">Dioxygenase</keyword>
<dbReference type="InterPro" id="IPR050584">
    <property type="entry name" value="Cholesterol_7-desaturase"/>
</dbReference>
<gene>
    <name evidence="7" type="ORF">GCM10023090_30710</name>
</gene>
<organism evidence="7 8">
    <name type="scientific">Acidovorax lacteus</name>
    <dbReference type="NCBI Taxonomy" id="1924988"/>
    <lineage>
        <taxon>Bacteria</taxon>
        <taxon>Pseudomonadati</taxon>
        <taxon>Pseudomonadota</taxon>
        <taxon>Betaproteobacteria</taxon>
        <taxon>Burkholderiales</taxon>
        <taxon>Comamonadaceae</taxon>
        <taxon>Acidovorax</taxon>
    </lineage>
</organism>
<proteinExistence type="predicted"/>
<name>A0ABP8LJ10_9BURK</name>
<evidence type="ECO:0000313" key="7">
    <source>
        <dbReference type="EMBL" id="GAA4429949.1"/>
    </source>
</evidence>
<dbReference type="Proteomes" id="UP001501788">
    <property type="component" value="Unassembled WGS sequence"/>
</dbReference>
<dbReference type="InterPro" id="IPR036922">
    <property type="entry name" value="Rieske_2Fe-2S_sf"/>
</dbReference>
<feature type="domain" description="Rieske" evidence="6">
    <location>
        <begin position="10"/>
        <end position="113"/>
    </location>
</feature>
<evidence type="ECO:0000256" key="2">
    <source>
        <dbReference type="ARBA" id="ARBA00022723"/>
    </source>
</evidence>
<dbReference type="Pfam" id="PF19112">
    <property type="entry name" value="VanA_C"/>
    <property type="match status" value="1"/>
</dbReference>
<dbReference type="SUPFAM" id="SSF55961">
    <property type="entry name" value="Bet v1-like"/>
    <property type="match status" value="1"/>
</dbReference>
<evidence type="ECO:0000256" key="3">
    <source>
        <dbReference type="ARBA" id="ARBA00023002"/>
    </source>
</evidence>
<keyword evidence="1" id="KW-0001">2Fe-2S</keyword>
<dbReference type="SUPFAM" id="SSF50022">
    <property type="entry name" value="ISP domain"/>
    <property type="match status" value="1"/>
</dbReference>
<evidence type="ECO:0000256" key="4">
    <source>
        <dbReference type="ARBA" id="ARBA00023004"/>
    </source>
</evidence>
<protein>
    <submittedName>
        <fullName evidence="7">Aromatic ring-hydroxylating dioxygenase subunit alpha</fullName>
    </submittedName>
</protein>
<dbReference type="EMBL" id="BAABEX010000030">
    <property type="protein sequence ID" value="GAA4429949.1"/>
    <property type="molecule type" value="Genomic_DNA"/>
</dbReference>
<dbReference type="Gene3D" id="3.90.380.10">
    <property type="entry name" value="Naphthalene 1,2-dioxygenase Alpha Subunit, Chain A, domain 1"/>
    <property type="match status" value="1"/>
</dbReference>
<dbReference type="PROSITE" id="PS51296">
    <property type="entry name" value="RIESKE"/>
    <property type="match status" value="1"/>
</dbReference>
<accession>A0ABP8LJ10</accession>
<evidence type="ECO:0000259" key="6">
    <source>
        <dbReference type="PROSITE" id="PS51296"/>
    </source>
</evidence>
<dbReference type="InterPro" id="IPR017941">
    <property type="entry name" value="Rieske_2Fe-2S"/>
</dbReference>
<dbReference type="CDD" id="cd03469">
    <property type="entry name" value="Rieske_RO_Alpha_N"/>
    <property type="match status" value="1"/>
</dbReference>
<keyword evidence="4" id="KW-0408">Iron</keyword>
<evidence type="ECO:0000256" key="1">
    <source>
        <dbReference type="ARBA" id="ARBA00022714"/>
    </source>
</evidence>
<keyword evidence="2" id="KW-0479">Metal-binding</keyword>
<dbReference type="PANTHER" id="PTHR21266">
    <property type="entry name" value="IRON-SULFUR DOMAIN CONTAINING PROTEIN"/>
    <property type="match status" value="1"/>
</dbReference>
<evidence type="ECO:0000256" key="5">
    <source>
        <dbReference type="ARBA" id="ARBA00023014"/>
    </source>
</evidence>
<comment type="caution">
    <text evidence="7">The sequence shown here is derived from an EMBL/GenBank/DDBJ whole genome shotgun (WGS) entry which is preliminary data.</text>
</comment>
<dbReference type="Pfam" id="PF00355">
    <property type="entry name" value="Rieske"/>
    <property type="match status" value="1"/>
</dbReference>